<dbReference type="AlphaFoldDB" id="A0A835E117"/>
<dbReference type="OrthoDB" id="682040at2759"/>
<sequence length="653" mass="69156">MSLAAVGVLDSALANASGHVLERRRKCWRDHSPSALPVMKKSAGETATWLFSYLQNYRQHPRPPNPDLKRETTTRRRKTHMAAEGRASRNACSNWSGRFCLCLAGAGPGPIISSSSPFPTLVTADAAPLPSSSRLFSCAEPPSSNVALVTVERAVVSLSDAMATSSSARRSRRARGVGDCFALLVLSREGGGAIRDGGRRCGGFLEKRMCPPPPRVDLGRLLAIRRMSFADRAVSPGSAYQYLPRQPDAGIDMSEYDTVALSLRLPGPWRISLELTQIDIGNGHLKYPQKRGFLQLTATSLPAIVQLPPAGTFPNLKRRPAASLSPSLQSPRFLDFAASLTCKSPPIMRELSCFGDGSVSVAAAAASVSGRGALDRSLQAATTSVYRALLSSGKEVLVSVTWTRSAAGAPGVAVEFDDGGDSPAPATKPSSSGRSGLVALQKRRGSGTLVTGAGTAVGVHWDTAEAKYPAAASPEPDRDYAIAVVADAEVAVLLGAGAAARDLSRRLGVSGAAAPSGAVLVSRREQVRGAAAAHVTRCRFREGGDEHEVAVHACRGGDGELRVCIDGEKVAEVRRVGWGFRGNRAAVLHDGEVVDVMWDVHDWWFGGRGSSGAGTGAQFMVRARAEKEGRLWMADETAARPGGFFLHVQCYRR</sequence>
<evidence type="ECO:0000256" key="1">
    <source>
        <dbReference type="SAM" id="MobiDB-lite"/>
    </source>
</evidence>
<organism evidence="2 3">
    <name type="scientific">Digitaria exilis</name>
    <dbReference type="NCBI Taxonomy" id="1010633"/>
    <lineage>
        <taxon>Eukaryota</taxon>
        <taxon>Viridiplantae</taxon>
        <taxon>Streptophyta</taxon>
        <taxon>Embryophyta</taxon>
        <taxon>Tracheophyta</taxon>
        <taxon>Spermatophyta</taxon>
        <taxon>Magnoliopsida</taxon>
        <taxon>Liliopsida</taxon>
        <taxon>Poales</taxon>
        <taxon>Poaceae</taxon>
        <taxon>PACMAD clade</taxon>
        <taxon>Panicoideae</taxon>
        <taxon>Panicodae</taxon>
        <taxon>Paniceae</taxon>
        <taxon>Anthephorinae</taxon>
        <taxon>Digitaria</taxon>
    </lineage>
</organism>
<proteinExistence type="predicted"/>
<feature type="region of interest" description="Disordered" evidence="1">
    <location>
        <begin position="57"/>
        <end position="85"/>
    </location>
</feature>
<feature type="region of interest" description="Disordered" evidence="1">
    <location>
        <begin position="413"/>
        <end position="437"/>
    </location>
</feature>
<dbReference type="Proteomes" id="UP000636709">
    <property type="component" value="Unassembled WGS sequence"/>
</dbReference>
<name>A0A835E117_9POAL</name>
<dbReference type="Pfam" id="PF05910">
    <property type="entry name" value="DUF868"/>
    <property type="match status" value="1"/>
</dbReference>
<dbReference type="InterPro" id="IPR008586">
    <property type="entry name" value="DUF868_pln"/>
</dbReference>
<gene>
    <name evidence="2" type="ORF">HU200_062123</name>
</gene>
<keyword evidence="3" id="KW-1185">Reference proteome</keyword>
<reference evidence="2" key="1">
    <citation type="submission" date="2020-07" db="EMBL/GenBank/DDBJ databases">
        <title>Genome sequence and genetic diversity analysis of an under-domesticated orphan crop, white fonio (Digitaria exilis).</title>
        <authorList>
            <person name="Bennetzen J.L."/>
            <person name="Chen S."/>
            <person name="Ma X."/>
            <person name="Wang X."/>
            <person name="Yssel A.E.J."/>
            <person name="Chaluvadi S.R."/>
            <person name="Johnson M."/>
            <person name="Gangashetty P."/>
            <person name="Hamidou F."/>
            <person name="Sanogo M.D."/>
            <person name="Zwaenepoel A."/>
            <person name="Wallace J."/>
            <person name="Van De Peer Y."/>
            <person name="Van Deynze A."/>
        </authorList>
    </citation>
    <scope>NUCLEOTIDE SEQUENCE</scope>
    <source>
        <tissue evidence="2">Leaves</tissue>
    </source>
</reference>
<comment type="caution">
    <text evidence="2">The sequence shown here is derived from an EMBL/GenBank/DDBJ whole genome shotgun (WGS) entry which is preliminary data.</text>
</comment>
<dbReference type="EMBL" id="JACEFO010002617">
    <property type="protein sequence ID" value="KAF8653982.1"/>
    <property type="molecule type" value="Genomic_DNA"/>
</dbReference>
<dbReference type="PANTHER" id="PTHR31972:SF39">
    <property type="entry name" value="DUF868 DOMAIN-CONTAINING PROTEIN"/>
    <property type="match status" value="1"/>
</dbReference>
<evidence type="ECO:0000313" key="2">
    <source>
        <dbReference type="EMBL" id="KAF8653982.1"/>
    </source>
</evidence>
<protein>
    <submittedName>
        <fullName evidence="2">Uncharacterized protein</fullName>
    </submittedName>
</protein>
<dbReference type="PANTHER" id="PTHR31972">
    <property type="entry name" value="EXPRESSED PROTEIN"/>
    <property type="match status" value="1"/>
</dbReference>
<accession>A0A835E117</accession>
<evidence type="ECO:0000313" key="3">
    <source>
        <dbReference type="Proteomes" id="UP000636709"/>
    </source>
</evidence>